<accession>A0AA41VGV1</accession>
<dbReference type="InterPro" id="IPR046960">
    <property type="entry name" value="PPR_At4g14850-like_plant"/>
</dbReference>
<feature type="repeat" description="PPR" evidence="2">
    <location>
        <begin position="240"/>
        <end position="274"/>
    </location>
</feature>
<dbReference type="GO" id="GO:0009451">
    <property type="term" value="P:RNA modification"/>
    <property type="evidence" value="ECO:0007669"/>
    <property type="project" value="InterPro"/>
</dbReference>
<dbReference type="InterPro" id="IPR002885">
    <property type="entry name" value="PPR_rpt"/>
</dbReference>
<dbReference type="AlphaFoldDB" id="A0AA41VGV1"/>
<dbReference type="FunFam" id="1.25.40.10:FF:000344">
    <property type="entry name" value="Pentatricopeptide repeat-containing protein"/>
    <property type="match status" value="1"/>
</dbReference>
<organism evidence="3 4">
    <name type="scientific">Papaver nudicaule</name>
    <name type="common">Iceland poppy</name>
    <dbReference type="NCBI Taxonomy" id="74823"/>
    <lineage>
        <taxon>Eukaryota</taxon>
        <taxon>Viridiplantae</taxon>
        <taxon>Streptophyta</taxon>
        <taxon>Embryophyta</taxon>
        <taxon>Tracheophyta</taxon>
        <taxon>Spermatophyta</taxon>
        <taxon>Magnoliopsida</taxon>
        <taxon>Ranunculales</taxon>
        <taxon>Papaveraceae</taxon>
        <taxon>Papaveroideae</taxon>
        <taxon>Papaver</taxon>
    </lineage>
</organism>
<dbReference type="FunFam" id="1.25.40.10:FF:000090">
    <property type="entry name" value="Pentatricopeptide repeat-containing protein, chloroplastic"/>
    <property type="match status" value="1"/>
</dbReference>
<reference evidence="3" key="1">
    <citation type="submission" date="2022-03" db="EMBL/GenBank/DDBJ databases">
        <title>A functionally conserved STORR gene fusion in Papaver species that diverged 16.8 million years ago.</title>
        <authorList>
            <person name="Catania T."/>
        </authorList>
    </citation>
    <scope>NUCLEOTIDE SEQUENCE</scope>
    <source>
        <strain evidence="3">S-191538</strain>
    </source>
</reference>
<dbReference type="PANTHER" id="PTHR47926:SF453">
    <property type="entry name" value="PENTATRICOPEPTIDE REPEAT (PPR) SUPERFAMILY PROTEIN"/>
    <property type="match status" value="1"/>
</dbReference>
<dbReference type="PANTHER" id="PTHR47926">
    <property type="entry name" value="PENTATRICOPEPTIDE REPEAT-CONTAINING PROTEIN"/>
    <property type="match status" value="1"/>
</dbReference>
<name>A0AA41VGV1_PAPNU</name>
<keyword evidence="1" id="KW-0677">Repeat</keyword>
<dbReference type="Pfam" id="PF13041">
    <property type="entry name" value="PPR_2"/>
    <property type="match status" value="3"/>
</dbReference>
<feature type="repeat" description="PPR" evidence="2">
    <location>
        <begin position="341"/>
        <end position="375"/>
    </location>
</feature>
<feature type="repeat" description="PPR" evidence="2">
    <location>
        <begin position="69"/>
        <end position="103"/>
    </location>
</feature>
<dbReference type="GO" id="GO:0003723">
    <property type="term" value="F:RNA binding"/>
    <property type="evidence" value="ECO:0007669"/>
    <property type="project" value="InterPro"/>
</dbReference>
<protein>
    <recommendedName>
        <fullName evidence="5">Pentatricopeptide repeat-containing protein</fullName>
    </recommendedName>
</protein>
<sequence length="520" mass="57652">MGQMLLLNLLHSCIKSKVLKPAKQIHTQLLATGIEIEFESLSSKLVGAYAGCGDVSSAAKVFESIQKASVFAWNWMISASAFQGDCENALKYFCRMQKAEVFPNKFTFSYVLKACVGLMDIRKGRELHCMINKTGFDLEVSVMNSLIDMYSKCGELEIARKLFDEMRYKDVTSWTLMICGYSHKGELEKSLKLFKQMKLQGFVPNEFTWNAVITGFAQNEYCDKAFELFREMKAEGINPDLVTWNSVISGFARNHQSEVALMLFRDMLVLGPHPNSVTIAGLLPACGFTGSLRAGKAIHGLIHRKKLGMDIFMVTALIDMYSKGGSVNYALNVFNQTPKGNVAAWNAMIGCYGKHGMVAAAIKLFERMQEENVQANQVTFTSILSACSHGGLVEKGLEIFLHMKEKCRVGLSQEHLACMIDILGRSGRLTEAYQLVKGMGEEVNESIIGAFLNGCRIHGRSDLAKGLAEDILGMDLKNAGGFVTLSNICAANGEWELVENVRELMKKKRVHKKAGSSWID</sequence>
<feature type="repeat" description="PPR" evidence="2">
    <location>
        <begin position="205"/>
        <end position="239"/>
    </location>
</feature>
<comment type="caution">
    <text evidence="3">The sequence shown here is derived from an EMBL/GenBank/DDBJ whole genome shotgun (WGS) entry which is preliminary data.</text>
</comment>
<gene>
    <name evidence="3" type="ORF">MKW94_009656</name>
</gene>
<dbReference type="Pfam" id="PF01535">
    <property type="entry name" value="PPR"/>
    <property type="match status" value="4"/>
</dbReference>
<evidence type="ECO:0008006" key="5">
    <source>
        <dbReference type="Google" id="ProtNLM"/>
    </source>
</evidence>
<dbReference type="Pfam" id="PF20431">
    <property type="entry name" value="E_motif"/>
    <property type="match status" value="1"/>
</dbReference>
<dbReference type="EMBL" id="JAJJMA010217721">
    <property type="protein sequence ID" value="MCL7040913.1"/>
    <property type="molecule type" value="Genomic_DNA"/>
</dbReference>
<evidence type="ECO:0000256" key="1">
    <source>
        <dbReference type="ARBA" id="ARBA00022737"/>
    </source>
</evidence>
<feature type="repeat" description="PPR" evidence="2">
    <location>
        <begin position="170"/>
        <end position="204"/>
    </location>
</feature>
<dbReference type="NCBIfam" id="TIGR00756">
    <property type="entry name" value="PPR"/>
    <property type="match status" value="6"/>
</dbReference>
<evidence type="ECO:0000313" key="3">
    <source>
        <dbReference type="EMBL" id="MCL7040913.1"/>
    </source>
</evidence>
<dbReference type="InterPro" id="IPR011990">
    <property type="entry name" value="TPR-like_helical_dom_sf"/>
</dbReference>
<dbReference type="PROSITE" id="PS51375">
    <property type="entry name" value="PPR"/>
    <property type="match status" value="7"/>
</dbReference>
<dbReference type="InterPro" id="IPR046848">
    <property type="entry name" value="E_motif"/>
</dbReference>
<feature type="repeat" description="PPR" evidence="2">
    <location>
        <begin position="376"/>
        <end position="406"/>
    </location>
</feature>
<proteinExistence type="predicted"/>
<dbReference type="Gene3D" id="1.25.40.10">
    <property type="entry name" value="Tetratricopeptide repeat domain"/>
    <property type="match status" value="5"/>
</dbReference>
<keyword evidence="4" id="KW-1185">Reference proteome</keyword>
<evidence type="ECO:0000256" key="2">
    <source>
        <dbReference type="PROSITE-ProRule" id="PRU00708"/>
    </source>
</evidence>
<dbReference type="Proteomes" id="UP001177140">
    <property type="component" value="Unassembled WGS sequence"/>
</dbReference>
<feature type="repeat" description="PPR" evidence="2">
    <location>
        <begin position="139"/>
        <end position="169"/>
    </location>
</feature>
<evidence type="ECO:0000313" key="4">
    <source>
        <dbReference type="Proteomes" id="UP001177140"/>
    </source>
</evidence>